<name>A0ACC0UR83_9AGAM</name>
<dbReference type="EMBL" id="JAGFNK010000002">
    <property type="protein sequence ID" value="KAI9513317.1"/>
    <property type="molecule type" value="Genomic_DNA"/>
</dbReference>
<evidence type="ECO:0000313" key="2">
    <source>
        <dbReference type="Proteomes" id="UP001207468"/>
    </source>
</evidence>
<sequence>MGFTSSLAFHRRVPTSITAGLRKLKSPRGVAWEGGVMGLLKRKRRQRVEIKSCADSELPTATLLVLRSYYIANGRQEDFLNGNTRSYLETGKYFMKDASDPVYSFTYQSTQYITSVGLTDLSEEGSVTFKNYAGFEITLTFPSSQGNIPNGSTKTYSEKGTYVVNRNDETLFSLNYHKGTVTILLGGLAR</sequence>
<comment type="caution">
    <text evidence="1">The sequence shown here is derived from an EMBL/GenBank/DDBJ whole genome shotgun (WGS) entry which is preliminary data.</text>
</comment>
<reference evidence="1" key="1">
    <citation type="submission" date="2021-03" db="EMBL/GenBank/DDBJ databases">
        <title>Evolutionary priming and transition to the ectomycorrhizal habit in an iconic lineage of mushroom-forming fungi: is preadaptation a requirement?</title>
        <authorList>
            <consortium name="DOE Joint Genome Institute"/>
            <person name="Looney B.P."/>
            <person name="Miyauchi S."/>
            <person name="Morin E."/>
            <person name="Drula E."/>
            <person name="Courty P.E."/>
            <person name="Chicoki N."/>
            <person name="Fauchery L."/>
            <person name="Kohler A."/>
            <person name="Kuo A."/>
            <person name="LaButti K."/>
            <person name="Pangilinan J."/>
            <person name="Lipzen A."/>
            <person name="Riley R."/>
            <person name="Andreopoulos W."/>
            <person name="He G."/>
            <person name="Johnson J."/>
            <person name="Barry K.W."/>
            <person name="Grigoriev I.V."/>
            <person name="Nagy L."/>
            <person name="Hibbett D."/>
            <person name="Henrissat B."/>
            <person name="Matheny P.B."/>
            <person name="Labbe J."/>
            <person name="Martin A.F."/>
        </authorList>
    </citation>
    <scope>NUCLEOTIDE SEQUENCE</scope>
    <source>
        <strain evidence="1">BPL698</strain>
    </source>
</reference>
<evidence type="ECO:0000313" key="1">
    <source>
        <dbReference type="EMBL" id="KAI9513317.1"/>
    </source>
</evidence>
<organism evidence="1 2">
    <name type="scientific">Russula earlei</name>
    <dbReference type="NCBI Taxonomy" id="71964"/>
    <lineage>
        <taxon>Eukaryota</taxon>
        <taxon>Fungi</taxon>
        <taxon>Dikarya</taxon>
        <taxon>Basidiomycota</taxon>
        <taxon>Agaricomycotina</taxon>
        <taxon>Agaricomycetes</taxon>
        <taxon>Russulales</taxon>
        <taxon>Russulaceae</taxon>
        <taxon>Russula</taxon>
    </lineage>
</organism>
<dbReference type="Proteomes" id="UP001207468">
    <property type="component" value="Unassembled WGS sequence"/>
</dbReference>
<accession>A0ACC0UR83</accession>
<keyword evidence="2" id="KW-1185">Reference proteome</keyword>
<protein>
    <submittedName>
        <fullName evidence="1">Uncharacterized protein</fullName>
    </submittedName>
</protein>
<proteinExistence type="predicted"/>
<gene>
    <name evidence="1" type="ORF">F5148DRAFT_1318877</name>
</gene>